<dbReference type="SUPFAM" id="SSF46938">
    <property type="entry name" value="CRAL/TRIO N-terminal domain"/>
    <property type="match status" value="1"/>
</dbReference>
<protein>
    <recommendedName>
        <fullName evidence="6">CRAL-TRIO domain-containing protein</fullName>
    </recommendedName>
</protein>
<feature type="domain" description="CRAL-TRIO" evidence="6">
    <location>
        <begin position="136"/>
        <end position="310"/>
    </location>
</feature>
<feature type="region of interest" description="Disordered" evidence="5">
    <location>
        <begin position="337"/>
        <end position="358"/>
    </location>
</feature>
<dbReference type="GO" id="GO:0000139">
    <property type="term" value="C:Golgi membrane"/>
    <property type="evidence" value="ECO:0007669"/>
    <property type="project" value="UniProtKB-SubCell"/>
</dbReference>
<reference evidence="7 8" key="1">
    <citation type="journal article" date="2020" name="IScience">
        <title>Genome Sequencing of the Endangered Kingdonia uniflora (Circaeasteraceae, Ranunculales) Reveals Potential Mechanisms of Evolutionary Specialization.</title>
        <authorList>
            <person name="Sun Y."/>
            <person name="Deng T."/>
            <person name="Zhang A."/>
            <person name="Moore M.J."/>
            <person name="Landis J.B."/>
            <person name="Lin N."/>
            <person name="Zhang H."/>
            <person name="Zhang X."/>
            <person name="Huang J."/>
            <person name="Zhang X."/>
            <person name="Sun H."/>
            <person name="Wang H."/>
        </authorList>
    </citation>
    <scope>NUCLEOTIDE SEQUENCE [LARGE SCALE GENOMIC DNA]</scope>
    <source>
        <strain evidence="7">TB1705</strain>
        <tissue evidence="7">Leaf</tissue>
    </source>
</reference>
<dbReference type="Gene3D" id="1.10.8.20">
    <property type="entry name" value="N-terminal domain of phosphatidylinositol transfer protein sec14p"/>
    <property type="match status" value="1"/>
</dbReference>
<organism evidence="7 8">
    <name type="scientific">Kingdonia uniflora</name>
    <dbReference type="NCBI Taxonomy" id="39325"/>
    <lineage>
        <taxon>Eukaryota</taxon>
        <taxon>Viridiplantae</taxon>
        <taxon>Streptophyta</taxon>
        <taxon>Embryophyta</taxon>
        <taxon>Tracheophyta</taxon>
        <taxon>Spermatophyta</taxon>
        <taxon>Magnoliopsida</taxon>
        <taxon>Ranunculales</taxon>
        <taxon>Circaeasteraceae</taxon>
        <taxon>Kingdonia</taxon>
    </lineage>
</organism>
<evidence type="ECO:0000256" key="5">
    <source>
        <dbReference type="SAM" id="MobiDB-lite"/>
    </source>
</evidence>
<dbReference type="GO" id="GO:0005886">
    <property type="term" value="C:plasma membrane"/>
    <property type="evidence" value="ECO:0007669"/>
    <property type="project" value="UniProtKB-SubCell"/>
</dbReference>
<keyword evidence="3" id="KW-0333">Golgi apparatus</keyword>
<evidence type="ECO:0000256" key="4">
    <source>
        <dbReference type="ARBA" id="ARBA00038020"/>
    </source>
</evidence>
<dbReference type="PANTHER" id="PTHR45657">
    <property type="entry name" value="CRAL-TRIO DOMAIN-CONTAINING PROTEIN YKL091C-RELATED"/>
    <property type="match status" value="1"/>
</dbReference>
<dbReference type="InterPro" id="IPR036865">
    <property type="entry name" value="CRAL-TRIO_dom_sf"/>
</dbReference>
<dbReference type="Gene3D" id="3.40.525.10">
    <property type="entry name" value="CRAL-TRIO lipid binding domain"/>
    <property type="match status" value="1"/>
</dbReference>
<accession>A0A7J7P7I2</accession>
<dbReference type="Proteomes" id="UP000541444">
    <property type="component" value="Unassembled WGS sequence"/>
</dbReference>
<dbReference type="SMART" id="SM00516">
    <property type="entry name" value="SEC14"/>
    <property type="match status" value="1"/>
</dbReference>
<dbReference type="InterPro" id="IPR001251">
    <property type="entry name" value="CRAL-TRIO_dom"/>
</dbReference>
<dbReference type="CDD" id="cd00170">
    <property type="entry name" value="SEC14"/>
    <property type="match status" value="1"/>
</dbReference>
<dbReference type="InterPro" id="IPR051026">
    <property type="entry name" value="PI/PC_transfer"/>
</dbReference>
<dbReference type="Pfam" id="PF00650">
    <property type="entry name" value="CRAL_TRIO"/>
    <property type="match status" value="1"/>
</dbReference>
<feature type="compositionally biased region" description="Basic and acidic residues" evidence="5">
    <location>
        <begin position="346"/>
        <end position="358"/>
    </location>
</feature>
<comment type="caution">
    <text evidence="7">The sequence shown here is derived from an EMBL/GenBank/DDBJ whole genome shotgun (WGS) entry which is preliminary data.</text>
</comment>
<dbReference type="EMBL" id="JACGCM010000188">
    <property type="protein sequence ID" value="KAF6175395.1"/>
    <property type="molecule type" value="Genomic_DNA"/>
</dbReference>
<evidence type="ECO:0000313" key="7">
    <source>
        <dbReference type="EMBL" id="KAF6175395.1"/>
    </source>
</evidence>
<dbReference type="PANTHER" id="PTHR45657:SF50">
    <property type="entry name" value="PHOSPHATIDYLINOSITOL_PHOSPHATIDYLCHOLINE TRANSFER PROTEIN SFH11"/>
    <property type="match status" value="1"/>
</dbReference>
<dbReference type="SUPFAM" id="SSF52087">
    <property type="entry name" value="CRAL/TRIO domain"/>
    <property type="match status" value="1"/>
</dbReference>
<evidence type="ECO:0000313" key="8">
    <source>
        <dbReference type="Proteomes" id="UP000541444"/>
    </source>
</evidence>
<name>A0A7J7P7I2_9MAGN</name>
<dbReference type="PROSITE" id="PS50191">
    <property type="entry name" value="CRAL_TRIO"/>
    <property type="match status" value="1"/>
</dbReference>
<comment type="similarity">
    <text evidence="4">Belongs to the SFH family.</text>
</comment>
<sequence length="418" mass="48041">MVEWKSFSPHKSQDDKWSESVSKLSSSLLKLSFKLAMTYSLKFGELMKRTGRSKSLKEYLEGSHDSKDEEIVDSFHRMLLLEGHLLGKHDDYYTLLRFLRMRAFDQQKAKDKYLKMLKWREDYKVDVLVKEYKYVEYREVQRCYPHGFHGVDRHGRPLYIERIGMVDLNALLQVTTIDRFVKYHIAEQEKTLNLRFTSCSVAANKHVASTTSILDVKGVGMNSFSKPARELFMEIQKIDSNYYPETLHRLFIVNAGSGFRILWKALTAFMDARTIAKIQLLGSNYQSSLAEVIDESNLPSFLGGSCTCSEFGGCLLNDKGPWNDPEITEMVQANLQSSSAHKTSAKKHDGGSERYKETRHANQAVYEKVQALETGLQDTKMILVGLLTKQEELMRQLEELKDLTLVRSLSDKKVNITN</sequence>
<evidence type="ECO:0000256" key="1">
    <source>
        <dbReference type="ARBA" id="ARBA00004202"/>
    </source>
</evidence>
<proteinExistence type="inferred from homology"/>
<gene>
    <name evidence="7" type="ORF">GIB67_036486</name>
</gene>
<dbReference type="OrthoDB" id="1434354at2759"/>
<dbReference type="AlphaFoldDB" id="A0A7J7P7I2"/>
<dbReference type="SMART" id="SM01100">
    <property type="entry name" value="CRAL_TRIO_N"/>
    <property type="match status" value="1"/>
</dbReference>
<evidence type="ECO:0000256" key="2">
    <source>
        <dbReference type="ARBA" id="ARBA00004395"/>
    </source>
</evidence>
<evidence type="ECO:0000259" key="6">
    <source>
        <dbReference type="PROSITE" id="PS50191"/>
    </source>
</evidence>
<keyword evidence="8" id="KW-1185">Reference proteome</keyword>
<comment type="subcellular location">
    <subcellularLocation>
        <location evidence="1">Cell membrane</location>
        <topology evidence="1">Peripheral membrane protein</topology>
    </subcellularLocation>
    <subcellularLocation>
        <location evidence="2">Golgi apparatus membrane</location>
        <topology evidence="2">Peripheral membrane protein</topology>
    </subcellularLocation>
</comment>
<dbReference type="InterPro" id="IPR011074">
    <property type="entry name" value="CRAL/TRIO_N_dom"/>
</dbReference>
<dbReference type="InterPro" id="IPR036273">
    <property type="entry name" value="CRAL/TRIO_N_dom_sf"/>
</dbReference>
<evidence type="ECO:0000256" key="3">
    <source>
        <dbReference type="ARBA" id="ARBA00023034"/>
    </source>
</evidence>